<feature type="domain" description="TMC" evidence="8">
    <location>
        <begin position="430"/>
        <end position="541"/>
    </location>
</feature>
<reference evidence="9" key="3">
    <citation type="submission" date="2025-09" db="UniProtKB">
        <authorList>
            <consortium name="Ensembl"/>
        </authorList>
    </citation>
    <scope>IDENTIFICATION</scope>
</reference>
<feature type="transmembrane region" description="Helical" evidence="6">
    <location>
        <begin position="396"/>
        <end position="417"/>
    </location>
</feature>
<feature type="region of interest" description="Disordered" evidence="7">
    <location>
        <begin position="664"/>
        <end position="720"/>
    </location>
</feature>
<gene>
    <name evidence="9" type="primary">tmc8</name>
</gene>
<feature type="transmembrane region" description="Helical" evidence="6">
    <location>
        <begin position="499"/>
        <end position="522"/>
    </location>
</feature>
<keyword evidence="10" id="KW-1185">Reference proteome</keyword>
<evidence type="ECO:0000256" key="3">
    <source>
        <dbReference type="ARBA" id="ARBA00022692"/>
    </source>
</evidence>
<dbReference type="AlphaFoldDB" id="A0A8C9SJI4"/>
<sequence>MADKQASGSFLRLMSEESQASDLIIVFCDDHQETILDQGRCQGAPRRSLGGYSEDEDAWYPTRRWDRNVPLRNLPVSMQEKRDIRDRRNLQRRTIGCWESWRRSQRTVRRRMLEQMVQALSALQLWGRTLHSIEGRFGVSVKVYFVFLRYLVYLNLFNCLLTGALIQAPVFIFRNNIYSSTFKENDSYLDFFLGTGFLERSPVFYGFYTRGSLDGKCLNTPILFLLGVFSVLIFSLVMLVRRTVNGYKHKWMLSGRYNFSMSFKVFCSWDFCIHEPKSAAFKQSNIRNDLKMDLEEERFELLKSQRTLKVRVKIYFLRILLNTVVVILLGAAFCLIYIGTKYSHQQKDSKNYPWLYSLLLQYLPPIIITLVNFMLPHIFRVIVKFEDYSFTSQVNITLVRCIFLKLACLALFLFFLYDTLQKSPQNNQSCWENQFGKEMYKLLVFDLLATFTDTFFIMLPKKLLSEMYPECFLLKVMGRQKFLIQLNVLDLVYTQTVTWVGLFYCPMLTQICVCKLFAIFYIKKFAVQRCCKPTQRMFRASTSSVLFHFVLLLGLLMAFVVLGINLNKLKPSPTCGPFLGSSTVFNVTTMCVDSLPVHVGDFIKFMSSEAFAVPLIVVEILFLTSSMSLRSANNKCIERLKDMLVTCSSDKWYLVKQQAAWLQDQRSPQQSSSRAGSVEGSAPPEPRAHLDFHPLPERSVSQPCDTEPVPTHSRPPWNES</sequence>
<feature type="compositionally biased region" description="Basic and acidic residues" evidence="7">
    <location>
        <begin position="686"/>
        <end position="696"/>
    </location>
</feature>
<evidence type="ECO:0000256" key="5">
    <source>
        <dbReference type="ARBA" id="ARBA00023136"/>
    </source>
</evidence>
<dbReference type="GO" id="GO:0005886">
    <property type="term" value="C:plasma membrane"/>
    <property type="evidence" value="ECO:0007669"/>
    <property type="project" value="InterPro"/>
</dbReference>
<dbReference type="PANTHER" id="PTHR23302">
    <property type="entry name" value="TRANSMEMBRANE CHANNEL-RELATED"/>
    <property type="match status" value="1"/>
</dbReference>
<comment type="similarity">
    <text evidence="2 6">Belongs to the TMC family.</text>
</comment>
<evidence type="ECO:0000256" key="1">
    <source>
        <dbReference type="ARBA" id="ARBA00004141"/>
    </source>
</evidence>
<dbReference type="PANTHER" id="PTHR23302:SF66">
    <property type="entry name" value="TRANSMEMBRANE CHANNEL-LIKE PROTEIN"/>
    <property type="match status" value="1"/>
</dbReference>
<evidence type="ECO:0000256" key="4">
    <source>
        <dbReference type="ARBA" id="ARBA00022989"/>
    </source>
</evidence>
<dbReference type="InterPro" id="IPR038900">
    <property type="entry name" value="TMC"/>
</dbReference>
<evidence type="ECO:0000313" key="10">
    <source>
        <dbReference type="Proteomes" id="UP000694397"/>
    </source>
</evidence>
<evidence type="ECO:0000313" key="9">
    <source>
        <dbReference type="Ensembl" id="ENSSFOP00015033136.1"/>
    </source>
</evidence>
<evidence type="ECO:0000256" key="6">
    <source>
        <dbReference type="RuleBase" id="RU310713"/>
    </source>
</evidence>
<keyword evidence="5 6" id="KW-0472">Membrane</keyword>
<dbReference type="CTD" id="147138"/>
<dbReference type="GeneID" id="108930256"/>
<feature type="transmembrane region" description="Helical" evidence="6">
    <location>
        <begin position="611"/>
        <end position="629"/>
    </location>
</feature>
<dbReference type="GeneTree" id="ENSGT01050000244894"/>
<dbReference type="Ensembl" id="ENSSFOT00015033500.2">
    <property type="protein sequence ID" value="ENSSFOP00015033136.1"/>
    <property type="gene ID" value="ENSSFOG00015021153.2"/>
</dbReference>
<reference evidence="9 10" key="1">
    <citation type="submission" date="2019-04" db="EMBL/GenBank/DDBJ databases">
        <authorList>
            <consortium name="Wellcome Sanger Institute Data Sharing"/>
        </authorList>
    </citation>
    <scope>NUCLEOTIDE SEQUENCE [LARGE SCALE GENOMIC DNA]</scope>
</reference>
<comment type="subcellular location">
    <subcellularLocation>
        <location evidence="1 6">Membrane</location>
        <topology evidence="1 6">Multi-pass membrane protein</topology>
    </subcellularLocation>
</comment>
<protein>
    <recommendedName>
        <fullName evidence="6">Transmembrane channel-like protein</fullName>
    </recommendedName>
</protein>
<dbReference type="GO" id="GO:0008381">
    <property type="term" value="F:mechanosensitive monoatomic ion channel activity"/>
    <property type="evidence" value="ECO:0007669"/>
    <property type="project" value="TreeGrafter"/>
</dbReference>
<keyword evidence="4 6" id="KW-1133">Transmembrane helix</keyword>
<feature type="compositionally biased region" description="Low complexity" evidence="7">
    <location>
        <begin position="664"/>
        <end position="674"/>
    </location>
</feature>
<feature type="transmembrane region" description="Helical" evidence="6">
    <location>
        <begin position="222"/>
        <end position="240"/>
    </location>
</feature>
<feature type="transmembrane region" description="Helical" evidence="6">
    <location>
        <begin position="354"/>
        <end position="375"/>
    </location>
</feature>
<evidence type="ECO:0000259" key="8">
    <source>
        <dbReference type="Pfam" id="PF07810"/>
    </source>
</evidence>
<accession>A0A8C9SJI4</accession>
<name>A0A8C9SJI4_SCLFO</name>
<dbReference type="RefSeq" id="XP_018600935.1">
    <property type="nucleotide sequence ID" value="XM_018745419.2"/>
</dbReference>
<reference evidence="9" key="2">
    <citation type="submission" date="2025-08" db="UniProtKB">
        <authorList>
            <consortium name="Ensembl"/>
        </authorList>
    </citation>
    <scope>IDENTIFICATION</scope>
</reference>
<organism evidence="9 10">
    <name type="scientific">Scleropages formosus</name>
    <name type="common">Asian bonytongue</name>
    <name type="synonym">Osteoglossum formosum</name>
    <dbReference type="NCBI Taxonomy" id="113540"/>
    <lineage>
        <taxon>Eukaryota</taxon>
        <taxon>Metazoa</taxon>
        <taxon>Chordata</taxon>
        <taxon>Craniata</taxon>
        <taxon>Vertebrata</taxon>
        <taxon>Euteleostomi</taxon>
        <taxon>Actinopterygii</taxon>
        <taxon>Neopterygii</taxon>
        <taxon>Teleostei</taxon>
        <taxon>Osteoglossocephala</taxon>
        <taxon>Osteoglossomorpha</taxon>
        <taxon>Osteoglossiformes</taxon>
        <taxon>Osteoglossidae</taxon>
        <taxon>Scleropages</taxon>
    </lineage>
</organism>
<dbReference type="Proteomes" id="UP000694397">
    <property type="component" value="Chromosome 1"/>
</dbReference>
<evidence type="ECO:0000256" key="2">
    <source>
        <dbReference type="ARBA" id="ARBA00006510"/>
    </source>
</evidence>
<dbReference type="InterPro" id="IPR012496">
    <property type="entry name" value="TMC_dom"/>
</dbReference>
<dbReference type="Pfam" id="PF07810">
    <property type="entry name" value="TMC"/>
    <property type="match status" value="1"/>
</dbReference>
<feature type="transmembrane region" description="Helical" evidence="6">
    <location>
        <begin position="315"/>
        <end position="339"/>
    </location>
</feature>
<proteinExistence type="inferred from homology"/>
<keyword evidence="3 6" id="KW-0812">Transmembrane</keyword>
<feature type="transmembrane region" description="Helical" evidence="6">
    <location>
        <begin position="150"/>
        <end position="173"/>
    </location>
</feature>
<feature type="transmembrane region" description="Helical" evidence="6">
    <location>
        <begin position="543"/>
        <end position="564"/>
    </location>
</feature>
<dbReference type="KEGG" id="sfm:108930256"/>
<evidence type="ECO:0000256" key="7">
    <source>
        <dbReference type="SAM" id="MobiDB-lite"/>
    </source>
</evidence>
<dbReference type="OrthoDB" id="1936208at2759"/>